<evidence type="ECO:0000313" key="2">
    <source>
        <dbReference type="EMBL" id="CDN51967.1"/>
    </source>
</evidence>
<geneLocation type="plasmid" evidence="3">
    <name>II</name>
</geneLocation>
<keyword evidence="2" id="KW-0378">Hydrolase</keyword>
<dbReference type="OrthoDB" id="9793083at2"/>
<dbReference type="InterPro" id="IPR029058">
    <property type="entry name" value="AB_hydrolase_fold"/>
</dbReference>
<keyword evidence="3" id="KW-1185">Reference proteome</keyword>
<dbReference type="EMBL" id="HG938354">
    <property type="protein sequence ID" value="CDN51967.1"/>
    <property type="molecule type" value="Genomic_DNA"/>
</dbReference>
<dbReference type="Proteomes" id="UP000028181">
    <property type="component" value="Plasmid pHAMBI540a"/>
</dbReference>
<dbReference type="GO" id="GO:0016020">
    <property type="term" value="C:membrane"/>
    <property type="evidence" value="ECO:0007669"/>
    <property type="project" value="TreeGrafter"/>
</dbReference>
<dbReference type="RefSeq" id="WP_080725129.1">
    <property type="nucleotide sequence ID" value="NZ_HG938354.1"/>
</dbReference>
<evidence type="ECO:0000313" key="3">
    <source>
        <dbReference type="Proteomes" id="UP000028181"/>
    </source>
</evidence>
<dbReference type="PANTHER" id="PTHR43798:SF33">
    <property type="entry name" value="HYDROLASE, PUTATIVE (AFU_ORTHOLOGUE AFUA_2G14860)-RELATED"/>
    <property type="match status" value="1"/>
</dbReference>
<dbReference type="KEGG" id="ngg:RG540_PA12910"/>
<accession>A0A068T0J9</accession>
<dbReference type="Pfam" id="PF00561">
    <property type="entry name" value="Abhydrolase_1"/>
    <property type="match status" value="1"/>
</dbReference>
<proteinExistence type="predicted"/>
<dbReference type="InterPro" id="IPR050266">
    <property type="entry name" value="AB_hydrolase_sf"/>
</dbReference>
<evidence type="ECO:0000259" key="1">
    <source>
        <dbReference type="Pfam" id="PF00561"/>
    </source>
</evidence>
<dbReference type="PATRIC" id="fig|1028800.3.peg.5933"/>
<dbReference type="PANTHER" id="PTHR43798">
    <property type="entry name" value="MONOACYLGLYCEROL LIPASE"/>
    <property type="match status" value="1"/>
</dbReference>
<dbReference type="eggNOG" id="COG0596">
    <property type="taxonomic scope" value="Bacteria"/>
</dbReference>
<dbReference type="HOGENOM" id="CLU_020336_9_0_5"/>
<name>A0A068T0J9_NEOGA</name>
<feature type="domain" description="AB hydrolase-1" evidence="1">
    <location>
        <begin position="96"/>
        <end position="194"/>
    </location>
</feature>
<dbReference type="AlphaFoldDB" id="A0A068T0J9"/>
<dbReference type="GO" id="GO:0016787">
    <property type="term" value="F:hydrolase activity"/>
    <property type="evidence" value="ECO:0007669"/>
    <property type="project" value="UniProtKB-KW"/>
</dbReference>
<keyword evidence="2" id="KW-0614">Plasmid</keyword>
<dbReference type="GeneID" id="24260279"/>
<dbReference type="Gene3D" id="3.40.50.1820">
    <property type="entry name" value="alpha/beta hydrolase"/>
    <property type="match status" value="1"/>
</dbReference>
<protein>
    <submittedName>
        <fullName evidence="2">Alpha/beta fold family hydrolase</fullName>
    </submittedName>
</protein>
<organism evidence="2 3">
    <name type="scientific">Neorhizobium galegae bv. orientalis str. HAMBI 540</name>
    <dbReference type="NCBI Taxonomy" id="1028800"/>
    <lineage>
        <taxon>Bacteria</taxon>
        <taxon>Pseudomonadati</taxon>
        <taxon>Pseudomonadota</taxon>
        <taxon>Alphaproteobacteria</taxon>
        <taxon>Hyphomicrobiales</taxon>
        <taxon>Rhizobiaceae</taxon>
        <taxon>Rhizobium/Agrobacterium group</taxon>
        <taxon>Neorhizobium</taxon>
    </lineage>
</organism>
<gene>
    <name evidence="2" type="ORF">RG540_PA12910</name>
</gene>
<dbReference type="InterPro" id="IPR000073">
    <property type="entry name" value="AB_hydrolase_1"/>
</dbReference>
<sequence length="362" mass="39505">MSSFTEPHHAPKLSRPFRWFILRLSFKRLSLGLVALAGLPIAAGSTYEALSRYWVKEKYPPPGRLVDIGGRKLHLDCRGQGEPTVIFEAGLDSYGTLSWARVHDTVAGVTRACAYDRAGIMWSEPKSTPQHADAVADDLHAALAAAGEKGPFILVGHSIGGPYSMAYTRKFGDQVAGLVFVDASHPEQVARFAEAVNPPKDFTSDALKVASSLTWTGIIRVMAAADGEPDVPAHVTEQSRAFAGTSLAAVMSENRNVDRTLAEAGSLRTLGDRPLVVLTAMAPLIEASLKTENMSREKDMRRREVWTKLHEDEASWSTRSRHQLLPDSGHYIQFTRPGVVIAAVLEVVNNVRLENIGVGEMR</sequence>
<reference evidence="3" key="1">
    <citation type="journal article" date="2014" name="BMC Genomics">
        <title>Genome sequencing of two Neorhizobium galegae strains reveals a noeT gene responsible for the unusual acetylation of the nodulation factors.</title>
        <authorList>
            <person name="Osterman J."/>
            <person name="Marsh J."/>
            <person name="Laine P.K."/>
            <person name="Zeng Z."/>
            <person name="Alatalo E."/>
            <person name="Sullivan J.T."/>
            <person name="Young J.P."/>
            <person name="Thomas-Oates J."/>
            <person name="Paulin L."/>
            <person name="Lindstrom K."/>
        </authorList>
    </citation>
    <scope>NUCLEOTIDE SEQUENCE [LARGE SCALE GENOMIC DNA]</scope>
    <source>
        <strain evidence="3">HAMBI 540</strain>
    </source>
</reference>
<dbReference type="SUPFAM" id="SSF53474">
    <property type="entry name" value="alpha/beta-Hydrolases"/>
    <property type="match status" value="1"/>
</dbReference>